<dbReference type="RefSeq" id="WP_115869264.1">
    <property type="nucleotide sequence ID" value="NZ_QREG01000017.1"/>
</dbReference>
<dbReference type="InterPro" id="IPR027268">
    <property type="entry name" value="Peptidase_M4/M1_CTD_sf"/>
</dbReference>
<dbReference type="OrthoDB" id="9814383at2"/>
<proteinExistence type="predicted"/>
<dbReference type="AlphaFoldDB" id="A0A3D9L1L6"/>
<keyword evidence="5" id="KW-1185">Reference proteome</keyword>
<accession>A0A3D9L1L6</accession>
<organism evidence="4 5">
    <name type="scientific">Marinoscillum furvescens DSM 4134</name>
    <dbReference type="NCBI Taxonomy" id="1122208"/>
    <lineage>
        <taxon>Bacteria</taxon>
        <taxon>Pseudomonadati</taxon>
        <taxon>Bacteroidota</taxon>
        <taxon>Cytophagia</taxon>
        <taxon>Cytophagales</taxon>
        <taxon>Reichenbachiellaceae</taxon>
        <taxon>Marinoscillum</taxon>
    </lineage>
</organism>
<dbReference type="InterPro" id="IPR034015">
    <property type="entry name" value="M1_LTA4H"/>
</dbReference>
<evidence type="ECO:0000256" key="2">
    <source>
        <dbReference type="PIRSR" id="PIRSR634015-3"/>
    </source>
</evidence>
<evidence type="ECO:0000259" key="3">
    <source>
        <dbReference type="Pfam" id="PF01433"/>
    </source>
</evidence>
<protein>
    <submittedName>
        <fullName evidence="4">Peptidase M1-like protein</fullName>
    </submittedName>
</protein>
<feature type="binding site" evidence="2">
    <location>
        <position position="382"/>
    </location>
    <ligand>
        <name>Zn(2+)</name>
        <dbReference type="ChEBI" id="CHEBI:29105"/>
        <note>catalytic</note>
    </ligand>
</feature>
<dbReference type="CDD" id="cd09604">
    <property type="entry name" value="M1_APN_like"/>
    <property type="match status" value="1"/>
</dbReference>
<evidence type="ECO:0000313" key="4">
    <source>
        <dbReference type="EMBL" id="RED95627.1"/>
    </source>
</evidence>
<dbReference type="PANTHER" id="PTHR45726:SF3">
    <property type="entry name" value="LEUKOTRIENE A-4 HYDROLASE"/>
    <property type="match status" value="1"/>
</dbReference>
<dbReference type="Proteomes" id="UP000256779">
    <property type="component" value="Unassembled WGS sequence"/>
</dbReference>
<dbReference type="InterPro" id="IPR014782">
    <property type="entry name" value="Peptidase_M1_dom"/>
</dbReference>
<keyword evidence="2" id="KW-0479">Metal-binding</keyword>
<evidence type="ECO:0000313" key="5">
    <source>
        <dbReference type="Proteomes" id="UP000256779"/>
    </source>
</evidence>
<dbReference type="Pfam" id="PF01433">
    <property type="entry name" value="Peptidase_M1"/>
    <property type="match status" value="1"/>
</dbReference>
<comment type="cofactor">
    <cofactor evidence="2">
        <name>Zn(2+)</name>
        <dbReference type="ChEBI" id="CHEBI:29105"/>
    </cofactor>
    <text evidence="2">Binds 1 zinc ion per subunit.</text>
</comment>
<dbReference type="EMBL" id="QREG01000017">
    <property type="protein sequence ID" value="RED95627.1"/>
    <property type="molecule type" value="Genomic_DNA"/>
</dbReference>
<feature type="binding site" evidence="2">
    <location>
        <position position="363"/>
    </location>
    <ligand>
        <name>Zn(2+)</name>
        <dbReference type="ChEBI" id="CHEBI:29105"/>
        <note>catalytic</note>
    </ligand>
</feature>
<dbReference type="PANTHER" id="PTHR45726">
    <property type="entry name" value="LEUKOTRIENE A-4 HYDROLASE"/>
    <property type="match status" value="1"/>
</dbReference>
<dbReference type="Gene3D" id="1.10.390.10">
    <property type="entry name" value="Neutral Protease Domain 2"/>
    <property type="match status" value="1"/>
</dbReference>
<comment type="caution">
    <text evidence="4">The sequence shown here is derived from an EMBL/GenBank/DDBJ whole genome shotgun (WGS) entry which is preliminary data.</text>
</comment>
<evidence type="ECO:0000256" key="1">
    <source>
        <dbReference type="PIRSR" id="PIRSR634015-1"/>
    </source>
</evidence>
<feature type="binding site" evidence="2">
    <location>
        <position position="359"/>
    </location>
    <ligand>
        <name>Zn(2+)</name>
        <dbReference type="ChEBI" id="CHEBI:29105"/>
        <note>catalytic</note>
    </ligand>
</feature>
<keyword evidence="2" id="KW-0862">Zinc</keyword>
<gene>
    <name evidence="4" type="ORF">C7460_11777</name>
</gene>
<sequence length="620" mass="71087">MKQHFKKITLILPFIFIFLNNSIAQGYWQQKVDYKIAIDFDVKKHQYTGSERLVYTNNSPDTLYSVYYHMYFNAFQPNSMMDVRSRTIDDPDKRVGDRIAALKEDEIGYLRATSLLQDGKPLNYELSETVLEVQLATPILPGESATLAMEFEGQVPLQIRRSGRHNLGGVDYSMAQWFPKMAEYDEMGWHTPPYVGREFYAPWGNFDVSITIDKDWVLAGTGILQNANEIGYGYEDEGTKVKRKGKTLTWNFVANNVHDFVWAADPDYKQLTAQVPDGPLLRFFYIPGPETNDTWEQLPAYTVKAFEFIEANYGKYGWKEYAVIQGGDGGMEYPMATLIANKKLSGVRSLKSLVGVTIHEALHSWYQGMLATNESYFPWMDEGFTSFASAYTEDHVWKKKQDLPTSSMYKSYKSWAKTGLEEPLSTHADHFTLNKAYSIGSYTKGAISLEQLAHIIGVENRDKGLRAYYNQWKFKHPDLNDFIRVMEKQSGLELDWYYEYWVNTTATIDYGITDVVKNGSKTLVSLERIGQMPMPQDVVIEKKDGSKVTYHIPLTIMRGEKPANQTNWITANDWPWTHPEYQLEVEIPLSEISKITLNPEGRIADINQDNDTYTTSGSEN</sequence>
<dbReference type="SUPFAM" id="SSF55486">
    <property type="entry name" value="Metalloproteases ('zincins'), catalytic domain"/>
    <property type="match status" value="1"/>
</dbReference>
<feature type="domain" description="Peptidase M1 membrane alanine aminopeptidase" evidence="3">
    <location>
        <begin position="302"/>
        <end position="501"/>
    </location>
</feature>
<dbReference type="GO" id="GO:0008270">
    <property type="term" value="F:zinc ion binding"/>
    <property type="evidence" value="ECO:0007669"/>
    <property type="project" value="InterPro"/>
</dbReference>
<reference evidence="4 5" key="1">
    <citation type="submission" date="2018-07" db="EMBL/GenBank/DDBJ databases">
        <title>Genomic Encyclopedia of Type Strains, Phase IV (KMG-IV): sequencing the most valuable type-strain genomes for metagenomic binning, comparative biology and taxonomic classification.</title>
        <authorList>
            <person name="Goeker M."/>
        </authorList>
    </citation>
    <scope>NUCLEOTIDE SEQUENCE [LARGE SCALE GENOMIC DNA]</scope>
    <source>
        <strain evidence="4 5">DSM 4134</strain>
    </source>
</reference>
<dbReference type="GO" id="GO:0008237">
    <property type="term" value="F:metallopeptidase activity"/>
    <property type="evidence" value="ECO:0007669"/>
    <property type="project" value="InterPro"/>
</dbReference>
<feature type="active site" description="Proton acceptor" evidence="1">
    <location>
        <position position="360"/>
    </location>
</feature>
<name>A0A3D9L1L6_MARFU</name>
<feature type="active site" description="Proton donor" evidence="1">
    <location>
        <position position="442"/>
    </location>
</feature>